<evidence type="ECO:0000313" key="4">
    <source>
        <dbReference type="EnsemblProtists" id="EKX52813"/>
    </source>
</evidence>
<dbReference type="InterPro" id="IPR012577">
    <property type="entry name" value="NIPSNAP"/>
</dbReference>
<dbReference type="EMBL" id="JH992971">
    <property type="protein sequence ID" value="EKX52813.1"/>
    <property type="molecule type" value="Genomic_DNA"/>
</dbReference>
<evidence type="ECO:0000256" key="1">
    <source>
        <dbReference type="ARBA" id="ARBA00005291"/>
    </source>
</evidence>
<evidence type="ECO:0000313" key="5">
    <source>
        <dbReference type="Proteomes" id="UP000011087"/>
    </source>
</evidence>
<reference evidence="5" key="2">
    <citation type="submission" date="2012-11" db="EMBL/GenBank/DDBJ databases">
        <authorList>
            <person name="Kuo A."/>
            <person name="Curtis B.A."/>
            <person name="Tanifuji G."/>
            <person name="Burki F."/>
            <person name="Gruber A."/>
            <person name="Irimia M."/>
            <person name="Maruyama S."/>
            <person name="Arias M.C."/>
            <person name="Ball S.G."/>
            <person name="Gile G.H."/>
            <person name="Hirakawa Y."/>
            <person name="Hopkins J.F."/>
            <person name="Rensing S.A."/>
            <person name="Schmutz J."/>
            <person name="Symeonidi A."/>
            <person name="Elias M."/>
            <person name="Eveleigh R.J."/>
            <person name="Herman E.K."/>
            <person name="Klute M.J."/>
            <person name="Nakayama T."/>
            <person name="Obornik M."/>
            <person name="Reyes-Prieto A."/>
            <person name="Armbrust E.V."/>
            <person name="Aves S.J."/>
            <person name="Beiko R.G."/>
            <person name="Coutinho P."/>
            <person name="Dacks J.B."/>
            <person name="Durnford D.G."/>
            <person name="Fast N.M."/>
            <person name="Green B.R."/>
            <person name="Grisdale C."/>
            <person name="Hempe F."/>
            <person name="Henrissat B."/>
            <person name="Hoppner M.P."/>
            <person name="Ishida K.-I."/>
            <person name="Kim E."/>
            <person name="Koreny L."/>
            <person name="Kroth P.G."/>
            <person name="Liu Y."/>
            <person name="Malik S.-B."/>
            <person name="Maier U.G."/>
            <person name="McRose D."/>
            <person name="Mock T."/>
            <person name="Neilson J.A."/>
            <person name="Onodera N.T."/>
            <person name="Poole A.M."/>
            <person name="Pritham E.J."/>
            <person name="Richards T.A."/>
            <person name="Rocap G."/>
            <person name="Roy S.W."/>
            <person name="Sarai C."/>
            <person name="Schaack S."/>
            <person name="Shirato S."/>
            <person name="Slamovits C.H."/>
            <person name="Spencer D.F."/>
            <person name="Suzuki S."/>
            <person name="Worden A.Z."/>
            <person name="Zauner S."/>
            <person name="Barry K."/>
            <person name="Bell C."/>
            <person name="Bharti A.K."/>
            <person name="Crow J.A."/>
            <person name="Grimwood J."/>
            <person name="Kramer R."/>
            <person name="Lindquist E."/>
            <person name="Lucas S."/>
            <person name="Salamov A."/>
            <person name="McFadden G.I."/>
            <person name="Lane C.E."/>
            <person name="Keeling P.J."/>
            <person name="Gray M.W."/>
            <person name="Grigoriev I.V."/>
            <person name="Archibald J.M."/>
        </authorList>
    </citation>
    <scope>NUCLEOTIDE SEQUENCE</scope>
    <source>
        <strain evidence="5">CCMP2712</strain>
    </source>
</reference>
<evidence type="ECO:0000259" key="2">
    <source>
        <dbReference type="Pfam" id="PF07978"/>
    </source>
</evidence>
<dbReference type="PaxDb" id="55529-EKX52813"/>
<dbReference type="Pfam" id="PF07978">
    <property type="entry name" value="NIPSNAP"/>
    <property type="match status" value="1"/>
</dbReference>
<protein>
    <recommendedName>
        <fullName evidence="2">NIPSNAP domain-containing protein</fullName>
    </recommendedName>
</protein>
<sequence length="144" mass="16222">MIEQNNMVFLEATDILKDVGLKGAVDYESPASKSLVSYELRRYQLKLGYHIVPQFLKSYGCGLPDKLNADDSGASTLVTLLYSDCGTLNTVLELWRHESIERSQDSRKASRNAEGWKKSIAEIAEIANSFDNQFLRPTAFSPWK</sequence>
<name>L1JXK6_GUITC</name>
<dbReference type="GO" id="GO:0000423">
    <property type="term" value="P:mitophagy"/>
    <property type="evidence" value="ECO:0007669"/>
    <property type="project" value="UniProtKB-ARBA"/>
</dbReference>
<organism evidence="3">
    <name type="scientific">Guillardia theta (strain CCMP2712)</name>
    <name type="common">Cryptophyte</name>
    <dbReference type="NCBI Taxonomy" id="905079"/>
    <lineage>
        <taxon>Eukaryota</taxon>
        <taxon>Cryptophyceae</taxon>
        <taxon>Pyrenomonadales</taxon>
        <taxon>Geminigeraceae</taxon>
        <taxon>Guillardia</taxon>
    </lineage>
</organism>
<dbReference type="Proteomes" id="UP000011087">
    <property type="component" value="Unassembled WGS sequence"/>
</dbReference>
<reference evidence="3 5" key="1">
    <citation type="journal article" date="2012" name="Nature">
        <title>Algal genomes reveal evolutionary mosaicism and the fate of nucleomorphs.</title>
        <authorList>
            <consortium name="DOE Joint Genome Institute"/>
            <person name="Curtis B.A."/>
            <person name="Tanifuji G."/>
            <person name="Burki F."/>
            <person name="Gruber A."/>
            <person name="Irimia M."/>
            <person name="Maruyama S."/>
            <person name="Arias M.C."/>
            <person name="Ball S.G."/>
            <person name="Gile G.H."/>
            <person name="Hirakawa Y."/>
            <person name="Hopkins J.F."/>
            <person name="Kuo A."/>
            <person name="Rensing S.A."/>
            <person name="Schmutz J."/>
            <person name="Symeonidi A."/>
            <person name="Elias M."/>
            <person name="Eveleigh R.J."/>
            <person name="Herman E.K."/>
            <person name="Klute M.J."/>
            <person name="Nakayama T."/>
            <person name="Obornik M."/>
            <person name="Reyes-Prieto A."/>
            <person name="Armbrust E.V."/>
            <person name="Aves S.J."/>
            <person name="Beiko R.G."/>
            <person name="Coutinho P."/>
            <person name="Dacks J.B."/>
            <person name="Durnford D.G."/>
            <person name="Fast N.M."/>
            <person name="Green B.R."/>
            <person name="Grisdale C.J."/>
            <person name="Hempel F."/>
            <person name="Henrissat B."/>
            <person name="Hoppner M.P."/>
            <person name="Ishida K."/>
            <person name="Kim E."/>
            <person name="Koreny L."/>
            <person name="Kroth P.G."/>
            <person name="Liu Y."/>
            <person name="Malik S.B."/>
            <person name="Maier U.G."/>
            <person name="McRose D."/>
            <person name="Mock T."/>
            <person name="Neilson J.A."/>
            <person name="Onodera N.T."/>
            <person name="Poole A.M."/>
            <person name="Pritham E.J."/>
            <person name="Richards T.A."/>
            <person name="Rocap G."/>
            <person name="Roy S.W."/>
            <person name="Sarai C."/>
            <person name="Schaack S."/>
            <person name="Shirato S."/>
            <person name="Slamovits C.H."/>
            <person name="Spencer D.F."/>
            <person name="Suzuki S."/>
            <person name="Worden A.Z."/>
            <person name="Zauner S."/>
            <person name="Barry K."/>
            <person name="Bell C."/>
            <person name="Bharti A.K."/>
            <person name="Crow J.A."/>
            <person name="Grimwood J."/>
            <person name="Kramer R."/>
            <person name="Lindquist E."/>
            <person name="Lucas S."/>
            <person name="Salamov A."/>
            <person name="McFadden G.I."/>
            <person name="Lane C.E."/>
            <person name="Keeling P.J."/>
            <person name="Gray M.W."/>
            <person name="Grigoriev I.V."/>
            <person name="Archibald J.M."/>
        </authorList>
    </citation>
    <scope>NUCLEOTIDE SEQUENCE</scope>
    <source>
        <strain evidence="3 5">CCMP2712</strain>
    </source>
</reference>
<dbReference type="RefSeq" id="XP_005839793.1">
    <property type="nucleotide sequence ID" value="XM_005839736.1"/>
</dbReference>
<feature type="domain" description="NIPSNAP" evidence="2">
    <location>
        <begin position="38"/>
        <end position="142"/>
    </location>
</feature>
<dbReference type="PANTHER" id="PTHR21017:SF17">
    <property type="entry name" value="PROTEIN NIPSNAP"/>
    <property type="match status" value="1"/>
</dbReference>
<dbReference type="AlphaFoldDB" id="L1JXK6"/>
<gene>
    <name evidence="3" type="ORF">GUITHDRAFT_150444</name>
</gene>
<dbReference type="SUPFAM" id="SSF54909">
    <property type="entry name" value="Dimeric alpha+beta barrel"/>
    <property type="match status" value="1"/>
</dbReference>
<accession>L1JXK6</accession>
<dbReference type="OrthoDB" id="10262843at2759"/>
<keyword evidence="5" id="KW-1185">Reference proteome</keyword>
<dbReference type="InterPro" id="IPR051557">
    <property type="entry name" value="NipSnap_domain"/>
</dbReference>
<comment type="similarity">
    <text evidence="1">Belongs to the NipSnap family.</text>
</comment>
<reference evidence="4" key="3">
    <citation type="submission" date="2015-06" db="UniProtKB">
        <authorList>
            <consortium name="EnsemblProtists"/>
        </authorList>
    </citation>
    <scope>IDENTIFICATION</scope>
</reference>
<dbReference type="PANTHER" id="PTHR21017">
    <property type="entry name" value="NIPSNAP-RELATED"/>
    <property type="match status" value="1"/>
</dbReference>
<dbReference type="EnsemblProtists" id="EKX52813">
    <property type="protein sequence ID" value="EKX52813"/>
    <property type="gene ID" value="GUITHDRAFT_150444"/>
</dbReference>
<dbReference type="KEGG" id="gtt:GUITHDRAFT_150444"/>
<dbReference type="eggNOG" id="KOG2883">
    <property type="taxonomic scope" value="Eukaryota"/>
</dbReference>
<dbReference type="GeneID" id="17309730"/>
<dbReference type="Gene3D" id="3.30.70.100">
    <property type="match status" value="1"/>
</dbReference>
<dbReference type="InterPro" id="IPR011008">
    <property type="entry name" value="Dimeric_a/b-barrel"/>
</dbReference>
<evidence type="ECO:0000313" key="3">
    <source>
        <dbReference type="EMBL" id="EKX52813.1"/>
    </source>
</evidence>
<proteinExistence type="inferred from homology"/>
<dbReference type="STRING" id="905079.L1JXK6"/>
<dbReference type="GO" id="GO:0005739">
    <property type="term" value="C:mitochondrion"/>
    <property type="evidence" value="ECO:0007669"/>
    <property type="project" value="TreeGrafter"/>
</dbReference>
<dbReference type="HOGENOM" id="CLU_1800160_0_0_1"/>